<reference evidence="1 2" key="1">
    <citation type="submission" date="2016-10" db="EMBL/GenBank/DDBJ databases">
        <authorList>
            <person name="de Groot N.N."/>
        </authorList>
    </citation>
    <scope>NUCLEOTIDE SEQUENCE [LARGE SCALE GENOMIC DNA]</scope>
    <source>
        <strain evidence="1 2">Nm13</strain>
    </source>
</reference>
<evidence type="ECO:0008006" key="3">
    <source>
        <dbReference type="Google" id="ProtNLM"/>
    </source>
</evidence>
<evidence type="ECO:0000313" key="1">
    <source>
        <dbReference type="EMBL" id="SEF71895.1"/>
    </source>
</evidence>
<dbReference type="AlphaFoldDB" id="A0A1H5U9V7"/>
<sequence length="103" mass="11712">MRLTPEERATLECEAAGLLLGGYIRERVFDENRAKRRTHNKHPVKDHKFLSQLLGELSHSRLVNNLNQLTKAANCGLLMFTPEVKTALLNACANIRYFLGISY</sequence>
<evidence type="ECO:0000313" key="2">
    <source>
        <dbReference type="Proteomes" id="UP000236753"/>
    </source>
</evidence>
<dbReference type="EMBL" id="FNUX01000007">
    <property type="protein sequence ID" value="SEF71895.1"/>
    <property type="molecule type" value="Genomic_DNA"/>
</dbReference>
<accession>A0A1H5U9V7</accession>
<protein>
    <recommendedName>
        <fullName evidence="3">Mobilisation protein (MobC)</fullName>
    </recommendedName>
</protein>
<dbReference type="Proteomes" id="UP000236753">
    <property type="component" value="Unassembled WGS sequence"/>
</dbReference>
<organism evidence="1 2">
    <name type="scientific">Nitrosomonas ureae</name>
    <dbReference type="NCBI Taxonomy" id="44577"/>
    <lineage>
        <taxon>Bacteria</taxon>
        <taxon>Pseudomonadati</taxon>
        <taxon>Pseudomonadota</taxon>
        <taxon>Betaproteobacteria</taxon>
        <taxon>Nitrosomonadales</taxon>
        <taxon>Nitrosomonadaceae</taxon>
        <taxon>Nitrosomonas</taxon>
    </lineage>
</organism>
<proteinExistence type="predicted"/>
<gene>
    <name evidence="1" type="ORF">SAMN05216334_10743</name>
</gene>
<dbReference type="RefSeq" id="WP_103966100.1">
    <property type="nucleotide sequence ID" value="NZ_FNUX01000007.1"/>
</dbReference>
<name>A0A1H5U9V7_9PROT</name>
<dbReference type="OrthoDB" id="8548224at2"/>